<keyword evidence="4" id="KW-1015">Disulfide bond</keyword>
<proteinExistence type="predicted"/>
<keyword evidence="2" id="KW-0964">Secreted</keyword>
<feature type="disulfide bond" evidence="4">
    <location>
        <begin position="1168"/>
        <end position="1177"/>
    </location>
</feature>
<dbReference type="CDD" id="cd00054">
    <property type="entry name" value="EGF_CA"/>
    <property type="match status" value="1"/>
</dbReference>
<evidence type="ECO:0000256" key="1">
    <source>
        <dbReference type="ARBA" id="ARBA00004613"/>
    </source>
</evidence>
<evidence type="ECO:0000256" key="2">
    <source>
        <dbReference type="ARBA" id="ARBA00022525"/>
    </source>
</evidence>
<keyword evidence="3 5" id="KW-0732">Signal</keyword>
<dbReference type="PROSITE" id="PS00022">
    <property type="entry name" value="EGF_1"/>
    <property type="match status" value="3"/>
</dbReference>
<dbReference type="PROSITE" id="PS50026">
    <property type="entry name" value="EGF_3"/>
    <property type="match status" value="3"/>
</dbReference>
<dbReference type="InterPro" id="IPR056861">
    <property type="entry name" value="HMCN1-like_VWA"/>
</dbReference>
<keyword evidence="7" id="KW-1185">Reference proteome</keyword>
<feature type="domain" description="EGF-like" evidence="6">
    <location>
        <begin position="178"/>
        <end position="212"/>
    </location>
</feature>
<reference evidence="8" key="1">
    <citation type="submission" date="2022-11" db="UniProtKB">
        <authorList>
            <consortium name="WormBaseParasite"/>
        </authorList>
    </citation>
    <scope>IDENTIFICATION</scope>
</reference>
<feature type="disulfide bond" evidence="4">
    <location>
        <begin position="677"/>
        <end position="686"/>
    </location>
</feature>
<dbReference type="Pfam" id="PF25106">
    <property type="entry name" value="VWA_4"/>
    <property type="match status" value="1"/>
</dbReference>
<dbReference type="SMART" id="SM00181">
    <property type="entry name" value="EGF"/>
    <property type="match status" value="3"/>
</dbReference>
<evidence type="ECO:0000256" key="4">
    <source>
        <dbReference type="PROSITE-ProRule" id="PRU00076"/>
    </source>
</evidence>
<comment type="subcellular location">
    <subcellularLocation>
        <location evidence="1">Secreted</location>
    </subcellularLocation>
</comment>
<feature type="chain" id="PRO_5037366434" evidence="5">
    <location>
        <begin position="25"/>
        <end position="1472"/>
    </location>
</feature>
<sequence length="1472" mass="161037">MKTWQFWLFSAFSAALYCSHLTCCHESSTFWIIGRHSNVPFDIALLKEESQAHDVAKETVVQTISSCLNEAGFLSADIVAFRHPSGSFSSVSADAGSIFFAKLTFNQVHDRSTIIQLFRARSEILLLSLSDREMIFEDEITRQNVEQVLSQLESRQNNCQNGGVQLQDNTCACPNYFTGDFCEQRVCLNGGYTIASYPRCVCPPGYHGLHCEPLPCSPATQFTFDFQQKTLVVVFEARDSMAIDLQGLISALSSVTNFFQTNRPGYYDSYQITTVVQPDTNPGIIKQTIWYRSSSDFLSSLQNVVLLSGNCNQPILTGILDAIQHSPYTHAKSPYFIFVDALASDIDMEEQVRTAALAWGVQLFFITSQLQSSGCSLDIGDPGFQVYLNLARATQGEVIQLQYSKADVESLVNLVVPLLYQETTIAAANYAACPANGKSDNFTVDSSAKELLIFSTGGAFLLSNGNPLTPQNTSGDLNIFSLPTSTNNVEVQSVSSGNCGYRVFVQSTNSILVSYTPNPSIDSYSTIMTAGLPFSAVARSTTVPLPTNLSLAFFNDDDETPLFTPDFSLTTQRSTDCIFPTLFQAWSSCVPGPLNVKLYAQVPGIGSIERVYPGYCHDFQLVPTTTTSPITCQNGGTPLAHACGCPEYFEGKFCEVIQCINGGIMKYAPDGTSYCSCQLGYTGLHCEMLTCNETSSSVLGGSTDPTHRDLSVVILNRISMASYQSEWRYGFENFTGWYDANQPNYFNNYYITTFIAKANSSGFVYNIINKLPFTTSAAFRSQIRGLGLTVSTVTTGQPVLSAIQRTIVDDSGNIAIKKRSPMFVFVDDEPSDVYLLRDLELLVVQSQVQLFIIVTSQYASQTTCGIAASGTGQVVYSQLAAISGGIFVNFCYSSLNSPITKTLSALGPILYQLETMTQLDAPDCSTGITDSFGIGNQQTYYIISTSDKTPNVSLYNLDLKQTTVPTASLNISNFYIYSLNELPLGTYSITMVSAGQCHFKVAGSSSISAFYGFATPGFDITTTYAQLGSQLHPVVHLSGLTTAPELTVQIYGQYNAQIGGGAVFYLGSSVYRGNSNCSYELYFPGQWECTAPYQYFYIKFLVSDASKTQRTMTGYCMGLQPQECVNGGAFNPVIAGCQCHAPWTGTFCQTPLCFNGGTLVPQDQSCNCAQGYTGVHCEYVSCPVKNNFVAGEPAQFEYKSVAFVIDMTLNAAGINQFIADNIGQFLQVTASTEKQYTLVTYDENSVYDIITTSDANLFQNVTENTLRPSDLRQEAHKLNHNQFDTVPDVLSFEGLLQALELINVQPAIVYVFATGLPYVNFSDSNSAHTYDRVFTLLENQQIQVNFIIGGFHADILTGPAAEDMQKVATFTSGRTIYTGNFFGAPGQFANLIAQYLPLTVQENGFLVEHIVADCTTATVAYVPIDSKSDWFSLIIIGSQMTVTLYDADGNLYQQNASEIITNDKEAAMIVRI</sequence>
<evidence type="ECO:0000256" key="3">
    <source>
        <dbReference type="ARBA" id="ARBA00022729"/>
    </source>
</evidence>
<feature type="domain" description="EGF-like" evidence="6">
    <location>
        <begin position="1144"/>
        <end position="1178"/>
    </location>
</feature>
<organism evidence="7 8">
    <name type="scientific">Plectus sambesii</name>
    <dbReference type="NCBI Taxonomy" id="2011161"/>
    <lineage>
        <taxon>Eukaryota</taxon>
        <taxon>Metazoa</taxon>
        <taxon>Ecdysozoa</taxon>
        <taxon>Nematoda</taxon>
        <taxon>Chromadorea</taxon>
        <taxon>Plectida</taxon>
        <taxon>Plectina</taxon>
        <taxon>Plectoidea</taxon>
        <taxon>Plectidae</taxon>
        <taxon>Plectus</taxon>
    </lineage>
</organism>
<dbReference type="Gene3D" id="2.10.25.10">
    <property type="entry name" value="Laminin"/>
    <property type="match status" value="4"/>
</dbReference>
<dbReference type="PROSITE" id="PS01186">
    <property type="entry name" value="EGF_2"/>
    <property type="match status" value="3"/>
</dbReference>
<feature type="disulfide bond" evidence="4">
    <location>
        <begin position="202"/>
        <end position="211"/>
    </location>
</feature>
<dbReference type="PANTHER" id="PTHR47324">
    <property type="entry name" value="PROTEIN IRG-7-RELATED"/>
    <property type="match status" value="1"/>
</dbReference>
<dbReference type="Proteomes" id="UP000887566">
    <property type="component" value="Unplaced"/>
</dbReference>
<feature type="signal peptide" evidence="5">
    <location>
        <begin position="1"/>
        <end position="24"/>
    </location>
</feature>
<comment type="caution">
    <text evidence="4">Lacks conserved residue(s) required for the propagation of feature annotation.</text>
</comment>
<evidence type="ECO:0000313" key="8">
    <source>
        <dbReference type="WBParaSite" id="PSAMB.scaffold4770size13587.g25121.t1"/>
    </source>
</evidence>
<dbReference type="PANTHER" id="PTHR47324:SF3">
    <property type="entry name" value="EGF-LIKE DOMAIN-CONTAINING PROTEIN"/>
    <property type="match status" value="1"/>
</dbReference>
<evidence type="ECO:0000313" key="7">
    <source>
        <dbReference type="Proteomes" id="UP000887566"/>
    </source>
</evidence>
<dbReference type="InterPro" id="IPR000742">
    <property type="entry name" value="EGF"/>
</dbReference>
<keyword evidence="4" id="KW-0245">EGF-like domain</keyword>
<dbReference type="InterPro" id="IPR053295">
    <property type="entry name" value="Innate_immunity_reg"/>
</dbReference>
<name>A0A914WQH8_9BILA</name>
<protein>
    <submittedName>
        <fullName evidence="8">EGF-like domain-containing protein</fullName>
    </submittedName>
</protein>
<feature type="domain" description="EGF-like" evidence="6">
    <location>
        <begin position="650"/>
        <end position="687"/>
    </location>
</feature>
<accession>A0A914WQH8</accession>
<dbReference type="WBParaSite" id="PSAMB.scaffold4770size13587.g25121.t1">
    <property type="protein sequence ID" value="PSAMB.scaffold4770size13587.g25121.t1"/>
    <property type="gene ID" value="PSAMB.scaffold4770size13587.g25121"/>
</dbReference>
<evidence type="ECO:0000259" key="6">
    <source>
        <dbReference type="PROSITE" id="PS50026"/>
    </source>
</evidence>
<evidence type="ECO:0000256" key="5">
    <source>
        <dbReference type="SAM" id="SignalP"/>
    </source>
</evidence>